<proteinExistence type="predicted"/>
<evidence type="ECO:0000313" key="2">
    <source>
        <dbReference type="Proteomes" id="UP001056819"/>
    </source>
</evidence>
<organism evidence="1 2">
    <name type="scientific">Conchiformibius steedae DSM 2580</name>
    <dbReference type="NCBI Taxonomy" id="1121352"/>
    <lineage>
        <taxon>Bacteria</taxon>
        <taxon>Pseudomonadati</taxon>
        <taxon>Pseudomonadota</taxon>
        <taxon>Betaproteobacteria</taxon>
        <taxon>Neisseriales</taxon>
        <taxon>Neisseriaceae</taxon>
        <taxon>Conchiformibius</taxon>
    </lineage>
</organism>
<sequence length="45" mass="5121">MSLGKTLAELRQMPEADLRLYARYTAETGLPARRMEVYAAQLAYT</sequence>
<reference evidence="1" key="1">
    <citation type="submission" date="2022-05" db="EMBL/GenBank/DDBJ databases">
        <title>Alysiella filiformis genome sequencing.</title>
        <authorList>
            <person name="Viehboeck T."/>
        </authorList>
    </citation>
    <scope>NUCLEOTIDE SEQUENCE</scope>
    <source>
        <strain evidence="1">DSM 2580</strain>
    </source>
</reference>
<dbReference type="AlphaFoldDB" id="A0AAE9L0N7"/>
<dbReference type="EMBL" id="CP097501">
    <property type="protein sequence ID" value="URD68274.1"/>
    <property type="molecule type" value="Genomic_DNA"/>
</dbReference>
<accession>A0AAE9L0N7</accession>
<dbReference type="RefSeq" id="WP_156932295.1">
    <property type="nucleotide sequence ID" value="NZ_CP097501.1"/>
</dbReference>
<protein>
    <submittedName>
        <fullName evidence="1">Uncharacterized protein</fullName>
    </submittedName>
</protein>
<dbReference type="Proteomes" id="UP001056819">
    <property type="component" value="Chromosome"/>
</dbReference>
<name>A0AAE9L0N7_9NEIS</name>
<gene>
    <name evidence="1" type="ORF">LNQ82_03705</name>
</gene>
<evidence type="ECO:0000313" key="1">
    <source>
        <dbReference type="EMBL" id="URD68274.1"/>
    </source>
</evidence>